<evidence type="ECO:0000259" key="3">
    <source>
        <dbReference type="PROSITE" id="PS51192"/>
    </source>
</evidence>
<dbReference type="PROSITE" id="PS51192">
    <property type="entry name" value="HELICASE_ATP_BIND_1"/>
    <property type="match status" value="1"/>
</dbReference>
<organism evidence="4">
    <name type="scientific">Chrysochromulina parva virus BQ2</name>
    <dbReference type="NCBI Taxonomy" id="3070831"/>
    <lineage>
        <taxon>Viruses</taxon>
        <taxon>Varidnaviria</taxon>
        <taxon>Bamfordvirae</taxon>
        <taxon>Nucleocytoviricota</taxon>
        <taxon>Megaviricetes</taxon>
        <taxon>Imitervirales</taxon>
        <taxon>Mesomimiviridae</taxon>
        <taxon>Tethysvirus</taxon>
        <taxon>Tethysvirus ontarioense</taxon>
    </lineage>
</organism>
<dbReference type="Pfam" id="PF04851">
    <property type="entry name" value="ResIII"/>
    <property type="match status" value="1"/>
</dbReference>
<accession>A0A4Y6GSC3</accession>
<dbReference type="InterPro" id="IPR006935">
    <property type="entry name" value="Helicase/UvrB_N"/>
</dbReference>
<keyword evidence="4" id="KW-0347">Helicase</keyword>
<dbReference type="SUPFAM" id="SSF52540">
    <property type="entry name" value="P-loop containing nucleoside triphosphate hydrolases"/>
    <property type="match status" value="2"/>
</dbReference>
<feature type="coiled-coil region" evidence="2">
    <location>
        <begin position="900"/>
        <end position="981"/>
    </location>
</feature>
<dbReference type="GO" id="GO:0005524">
    <property type="term" value="F:ATP binding"/>
    <property type="evidence" value="ECO:0007669"/>
    <property type="project" value="InterPro"/>
</dbReference>
<evidence type="ECO:0000256" key="2">
    <source>
        <dbReference type="SAM" id="Coils"/>
    </source>
</evidence>
<dbReference type="SMART" id="SM00487">
    <property type="entry name" value="DEXDc"/>
    <property type="match status" value="1"/>
</dbReference>
<dbReference type="Proteomes" id="UP000317856">
    <property type="component" value="Segment"/>
</dbReference>
<dbReference type="InterPro" id="IPR001650">
    <property type="entry name" value="Helicase_C-like"/>
</dbReference>
<keyword evidence="4" id="KW-0547">Nucleotide-binding</keyword>
<reference evidence="4" key="1">
    <citation type="journal article" date="2019" name="Front. Microbiol.">
        <title>Genome and Environmental Activity of a Chrysochromulina parva Virus and Its Virophages.</title>
        <authorList>
            <person name="Stough J.M.A."/>
            <person name="Yutin N."/>
            <person name="Chaban Y.V."/>
            <person name="Moniruzzaman M."/>
            <person name="Gann E.R."/>
            <person name="Pound H.L."/>
            <person name="Steffen M.M."/>
            <person name="Black J.N."/>
            <person name="Koonin E.V."/>
            <person name="Wilhelm S.W."/>
            <person name="Short S.M."/>
        </authorList>
    </citation>
    <scope>NUCLEOTIDE SEQUENCE [LARGE SCALE GENOMIC DNA]</scope>
    <source>
        <strain evidence="4">BQ2</strain>
    </source>
</reference>
<protein>
    <submittedName>
        <fullName evidence="4">ATP-dependent RNA helicase</fullName>
    </submittedName>
</protein>
<keyword evidence="5" id="KW-1185">Reference proteome</keyword>
<proteinExistence type="predicted"/>
<dbReference type="EMBL" id="MH918795">
    <property type="protein sequence ID" value="QDF45925.1"/>
    <property type="molecule type" value="Genomic_DNA"/>
</dbReference>
<dbReference type="InterPro" id="IPR027417">
    <property type="entry name" value="P-loop_NTPase"/>
</dbReference>
<dbReference type="Pfam" id="PF00271">
    <property type="entry name" value="Helicase_C"/>
    <property type="match status" value="1"/>
</dbReference>
<feature type="domain" description="Helicase ATP-binding" evidence="3">
    <location>
        <begin position="629"/>
        <end position="822"/>
    </location>
</feature>
<dbReference type="GO" id="GO:0003677">
    <property type="term" value="F:DNA binding"/>
    <property type="evidence" value="ECO:0007669"/>
    <property type="project" value="InterPro"/>
</dbReference>
<keyword evidence="2" id="KW-0175">Coiled coil</keyword>
<sequence>MSCKKLMCKYKLNDKSITRKWLKINHPDKGGTINSDDFNKILECYQSNEFCNSSSQTKKQTNNKTKYPKYKSTFRATRARIFSCMRKTANFSKIVGYHKFDKSIYDPNKLNIDLVEASPKMMQLLNNIKELDAQDEVNHGRKFKHFIFSDVKEGGYGAKIIASAFQANGYNNIIKAKKGKKQKLNLYLDVQNSNYKNFALLCSNTIYDTTFNEKIKREVLRTFNERPANINGKNVRLIIFDSGFKEGIDLFDVKYVHIFEPSLTIADLKQTIGRATRTCGQKGLPFQENIGWPLYVYNYYLTVPEIVSSSLYTNKALLNDEDEPNEEEVVLFKNMEKYNDATLNYSTYDKAMNSLSEQLYNLAPMLAVDYELTQNMHNVVDLNNEFMDGEFYLTGGVNKYKSYSPLPKTNNKSKFFKIDYIKCNGKCGKKNTNDIPIGINFMTYVYNKYKHPSKLLTTNKSNKRQFLCNYMKNLDNKYCSQLNFEWAKRYTKIPDIIENTKNLQAMKKELDALELKISDDNDADAENKIYPLVLYEGKKNKQSDKQSYKLIAKSSKSNKSSRKQKFSQFNFTKMRDYIKKTYYVKEFVWEKIVVENKCLPNANANANANANSINNIELNPTQKFITHYFTPDSPYKGLLLWHSVGTGKTCTGVATATTSFERQGYSILWVTRTTLKSDVWKNIFDQICHTIILDEIKNGLIIPENINERKKLLSKSWLEPMSYKQFSNLLAGKNKIYDILLERNGSADILKKTLIIIDEAHKLYGGDLKASERPNMTIMEKLISNSYKLSGLDSCKLLIMTATPFTDSPLELFSLINLFIEHESDKITTNKEEFKKQFMTSDNILSTNGVKLLANKLTGLISYLNREKDPTQFAQPIMINVPILMTHIENEELRDAVYLNKKFDNVANDVEEQIASLKNKIKNMKTEYKAKKTSLSESKSSYSKEEYKTLNDDLKVLLNKIKDLEEELNNYKDTKYESTMKIKELKEKVKKIKHSLLQEYLLYTKCAHINYKNNTRKNKNNSQKSYKLIK</sequence>
<keyword evidence="4" id="KW-0067">ATP-binding</keyword>
<evidence type="ECO:0000313" key="4">
    <source>
        <dbReference type="EMBL" id="QDF45925.1"/>
    </source>
</evidence>
<dbReference type="GO" id="GO:0016787">
    <property type="term" value="F:hydrolase activity"/>
    <property type="evidence" value="ECO:0007669"/>
    <property type="project" value="UniProtKB-KW"/>
</dbReference>
<keyword evidence="1" id="KW-0378">Hydrolase</keyword>
<evidence type="ECO:0000313" key="5">
    <source>
        <dbReference type="Proteomes" id="UP000317856"/>
    </source>
</evidence>
<dbReference type="InterPro" id="IPR014001">
    <property type="entry name" value="Helicase_ATP-bd"/>
</dbReference>
<dbReference type="Gene3D" id="3.40.50.300">
    <property type="entry name" value="P-loop containing nucleotide triphosphate hydrolases"/>
    <property type="match status" value="2"/>
</dbReference>
<dbReference type="GO" id="GO:0004386">
    <property type="term" value="F:helicase activity"/>
    <property type="evidence" value="ECO:0007669"/>
    <property type="project" value="UniProtKB-KW"/>
</dbReference>
<evidence type="ECO:0000256" key="1">
    <source>
        <dbReference type="ARBA" id="ARBA00022801"/>
    </source>
</evidence>
<name>A0A4Y6GSC3_9VIRU</name>
<dbReference type="CDD" id="cd18785">
    <property type="entry name" value="SF2_C"/>
    <property type="match status" value="1"/>
</dbReference>
<feature type="coiled-coil region" evidence="2">
    <location>
        <begin position="496"/>
        <end position="523"/>
    </location>
</feature>